<keyword evidence="5" id="KW-0677">Repeat</keyword>
<feature type="domain" description="ABC transmembrane type-1" evidence="14">
    <location>
        <begin position="56"/>
        <end position="387"/>
    </location>
</feature>
<keyword evidence="11" id="KW-0325">Glycoprotein</keyword>
<feature type="transmembrane region" description="Helical" evidence="12">
    <location>
        <begin position="322"/>
        <end position="346"/>
    </location>
</feature>
<evidence type="ECO:0000256" key="7">
    <source>
        <dbReference type="ARBA" id="ARBA00022840"/>
    </source>
</evidence>
<dbReference type="FunFam" id="1.20.1560.10:FF:000018">
    <property type="entry name" value="ATP-binding cassette subfamily B member 11"/>
    <property type="match status" value="1"/>
</dbReference>
<gene>
    <name evidence="15" type="ORF">SEV965_LOCUS33409</name>
</gene>
<feature type="transmembrane region" description="Helical" evidence="12">
    <location>
        <begin position="998"/>
        <end position="1021"/>
    </location>
</feature>
<dbReference type="InterPro" id="IPR003593">
    <property type="entry name" value="AAA+_ATPase"/>
</dbReference>
<keyword evidence="10 12" id="KW-0472">Membrane</keyword>
<dbReference type="Proteomes" id="UP000663889">
    <property type="component" value="Unassembled WGS sequence"/>
</dbReference>
<dbReference type="InterPro" id="IPR039421">
    <property type="entry name" value="Type_1_exporter"/>
</dbReference>
<proteinExistence type="inferred from homology"/>
<comment type="similarity">
    <text evidence="2">Belongs to the ABC transporter superfamily. ABCB family. Multidrug resistance exporter (TC 3.A.1.201) subfamily.</text>
</comment>
<dbReference type="Pfam" id="PF00005">
    <property type="entry name" value="ABC_tran"/>
    <property type="match status" value="2"/>
</dbReference>
<feature type="domain" description="ABC transporter" evidence="13">
    <location>
        <begin position="423"/>
        <end position="660"/>
    </location>
</feature>
<feature type="domain" description="ABC transporter" evidence="13">
    <location>
        <begin position="1065"/>
        <end position="1303"/>
    </location>
</feature>
<evidence type="ECO:0000256" key="3">
    <source>
        <dbReference type="ARBA" id="ARBA00022448"/>
    </source>
</evidence>
<evidence type="ECO:0000259" key="14">
    <source>
        <dbReference type="PROSITE" id="PS50929"/>
    </source>
</evidence>
<dbReference type="GO" id="GO:0005524">
    <property type="term" value="F:ATP binding"/>
    <property type="evidence" value="ECO:0007669"/>
    <property type="project" value="UniProtKB-KW"/>
</dbReference>
<organism evidence="15 16">
    <name type="scientific">Rotaria sordida</name>
    <dbReference type="NCBI Taxonomy" id="392033"/>
    <lineage>
        <taxon>Eukaryota</taxon>
        <taxon>Metazoa</taxon>
        <taxon>Spiralia</taxon>
        <taxon>Gnathifera</taxon>
        <taxon>Rotifera</taxon>
        <taxon>Eurotatoria</taxon>
        <taxon>Bdelloidea</taxon>
        <taxon>Philodinida</taxon>
        <taxon>Philodinidae</taxon>
        <taxon>Rotaria</taxon>
    </lineage>
</organism>
<dbReference type="SMART" id="SM00382">
    <property type="entry name" value="AAA"/>
    <property type="match status" value="2"/>
</dbReference>
<dbReference type="PROSITE" id="PS50893">
    <property type="entry name" value="ABC_TRANSPORTER_2"/>
    <property type="match status" value="2"/>
</dbReference>
<evidence type="ECO:0000313" key="15">
    <source>
        <dbReference type="EMBL" id="CAF1444993.1"/>
    </source>
</evidence>
<accession>A0A815P728</accession>
<evidence type="ECO:0000313" key="16">
    <source>
        <dbReference type="Proteomes" id="UP000663889"/>
    </source>
</evidence>
<dbReference type="GO" id="GO:0015421">
    <property type="term" value="F:ABC-type oligopeptide transporter activity"/>
    <property type="evidence" value="ECO:0007669"/>
    <property type="project" value="TreeGrafter"/>
</dbReference>
<dbReference type="InterPro" id="IPR003439">
    <property type="entry name" value="ABC_transporter-like_ATP-bd"/>
</dbReference>
<dbReference type="InterPro" id="IPR011527">
    <property type="entry name" value="ABC1_TM_dom"/>
</dbReference>
<feature type="transmembrane region" description="Helical" evidence="12">
    <location>
        <begin position="782"/>
        <end position="807"/>
    </location>
</feature>
<feature type="transmembrane region" description="Helical" evidence="12">
    <location>
        <begin position="967"/>
        <end position="992"/>
    </location>
</feature>
<dbReference type="Gene3D" id="3.40.50.300">
    <property type="entry name" value="P-loop containing nucleotide triphosphate hydrolases"/>
    <property type="match status" value="2"/>
</dbReference>
<dbReference type="PROSITE" id="PS50929">
    <property type="entry name" value="ABC_TM1F"/>
    <property type="match status" value="2"/>
</dbReference>
<feature type="transmembrane region" description="Helical" evidence="12">
    <location>
        <begin position="143"/>
        <end position="167"/>
    </location>
</feature>
<dbReference type="InterPro" id="IPR017871">
    <property type="entry name" value="ABC_transporter-like_CS"/>
</dbReference>
<dbReference type="Gene3D" id="1.20.1560.10">
    <property type="entry name" value="ABC transporter type 1, transmembrane domain"/>
    <property type="match status" value="1"/>
</dbReference>
<evidence type="ECO:0000256" key="12">
    <source>
        <dbReference type="SAM" id="Phobius"/>
    </source>
</evidence>
<dbReference type="PROSITE" id="PS00211">
    <property type="entry name" value="ABC_TRANSPORTER_1"/>
    <property type="match status" value="2"/>
</dbReference>
<keyword evidence="4 12" id="KW-0812">Transmembrane</keyword>
<reference evidence="15" key="1">
    <citation type="submission" date="2021-02" db="EMBL/GenBank/DDBJ databases">
        <authorList>
            <person name="Nowell W R."/>
        </authorList>
    </citation>
    <scope>NUCLEOTIDE SEQUENCE</scope>
</reference>
<name>A0A815P728_9BILA</name>
<feature type="transmembrane region" description="Helical" evidence="12">
    <location>
        <begin position="883"/>
        <end position="902"/>
    </location>
</feature>
<keyword evidence="3" id="KW-0813">Transport</keyword>
<sequence length="1306" mass="148347">MTSIKDFVTNEMNSNEYLGKDLSNDIVKKSKKKIKKVVRFHELFRFATKLDWFYMLLGAIGSIGHGASIPLLWFMFGQITDSFTAYDFNLCSIDFDHISQLFCPENVNLTADNFRQQYKKCNYTQFNVTIPADIQSSNKIQLYSIYIALIGLGAFLCAYIQTSFWTMSGEKQTRKIRYRAFESLICNKNISYFDKHSPGKLTTLMSDGIYKINDGIGEKFGSCLQYLSSFITGLIIGFVNGWKLTLVIISMSPLLAISGILYSKISARMASKEQQIYAQAGQLAEQVLAAIKTVFAFNGSDFELKRYEQQLKLTQKNGIKMGAIFGLVTGFDYFVVFCADALGFWFGAKLIRTENYTIGQTLMVFFTVINSMFALGRSAPYFQAITSAKGSAYSIWKIIKTEKEFYRAESSEGHKPSKIKGNIAFRNVYFAYPSRPTLTVLKNVSFDISAGQTVAIVGSTGSGKSTCIELLEKFYDPQSGFILLDNQYLNRYNIQWLRQHISVVSQQPILFETTVMENIRMGYKQATNSQIIDLCKNLGIHETIVNLSKDQYETKINQGGSNLSGGQRQKIALARALLKNPHILLLDEATAALDNESEYQLQKSIEKASLNRTTIIIAHRLSTIRHADNIIVFDHGRIVEMGKHDFLMEQKGQYYQLIQKQLIDEQFENISDEQGLKFYHNLFEFLFLFQLENYLNNIHEQKDESSIKIEEKKDENKQNKKINFSFFKLLALNKSEWIYILFGCITSLINGGIEPSFALILSKLVSVLEECNLSEHFRQVNFYIILFIVCGIIMLFTMFLQSFFFSLSGEGLTFRLRLRAYRTMLKQNVSWFDRTENSTGILCARLSTEASAVHEATGVLLGISLRNFANLAIGIILGLYASWQLTLLMCVFIPLLILSGWLQTKVLSRFVKMDLIAMEKTASIVAQVTQNIRTVVQLTEEKSFLEKYKQIIDIPYKKLKLRSHLNALLFALANSISFFAQAALFSLGGYLMRKDHILFEHIILIFSVVTFGAVSVSQSFAMAPNYAKARSAAKKLFKLFDLESQDLDSVQSKNDEKETKCFDGIEFNNVIFAYENRPDVIILKDFSLKIEPGQHVALIGASGCGKSTAIQLIERFYDYSHGSIIMNSKDIRQMNIKEVRSKMALVSQEAILFDISIRDNIKYGDLTRNISDEEIIFAAQRANIHDFILSLPEGYSTMVGSRGFQLSGGERQRIAIARALVRRANLLLLDEPTSALDTINEQIVQDAIDEAQRDCTSITIAHRLTTIKNCHVIYVIDRGHIIESGNHQQLMDQKGYYYKLVQCSQR</sequence>
<comment type="subcellular location">
    <subcellularLocation>
        <location evidence="1">Membrane</location>
        <topology evidence="1">Multi-pass membrane protein</topology>
    </subcellularLocation>
</comment>
<dbReference type="GO" id="GO:0016887">
    <property type="term" value="F:ATP hydrolysis activity"/>
    <property type="evidence" value="ECO:0007669"/>
    <property type="project" value="InterPro"/>
</dbReference>
<feature type="transmembrane region" description="Helical" evidence="12">
    <location>
        <begin position="52"/>
        <end position="76"/>
    </location>
</feature>
<evidence type="ECO:0000256" key="1">
    <source>
        <dbReference type="ARBA" id="ARBA00004141"/>
    </source>
</evidence>
<keyword evidence="9 12" id="KW-1133">Transmembrane helix</keyword>
<dbReference type="SUPFAM" id="SSF90123">
    <property type="entry name" value="ABC transporter transmembrane region"/>
    <property type="match status" value="2"/>
</dbReference>
<dbReference type="CDD" id="cd18577">
    <property type="entry name" value="ABC_6TM_Pgp_ABCB1_D1_like"/>
    <property type="match status" value="1"/>
</dbReference>
<dbReference type="GO" id="GO:0005743">
    <property type="term" value="C:mitochondrial inner membrane"/>
    <property type="evidence" value="ECO:0007669"/>
    <property type="project" value="TreeGrafter"/>
</dbReference>
<evidence type="ECO:0000256" key="2">
    <source>
        <dbReference type="ARBA" id="ARBA00007577"/>
    </source>
</evidence>
<dbReference type="GO" id="GO:0090374">
    <property type="term" value="P:oligopeptide export from mitochondrion"/>
    <property type="evidence" value="ECO:0007669"/>
    <property type="project" value="TreeGrafter"/>
</dbReference>
<comment type="caution">
    <text evidence="15">The sequence shown here is derived from an EMBL/GenBank/DDBJ whole genome shotgun (WGS) entry which is preliminary data.</text>
</comment>
<evidence type="ECO:0000256" key="4">
    <source>
        <dbReference type="ARBA" id="ARBA00022692"/>
    </source>
</evidence>
<keyword evidence="6" id="KW-0547">Nucleotide-binding</keyword>
<dbReference type="Pfam" id="PF00664">
    <property type="entry name" value="ABC_membrane"/>
    <property type="match status" value="2"/>
</dbReference>
<evidence type="ECO:0000259" key="13">
    <source>
        <dbReference type="PROSITE" id="PS50893"/>
    </source>
</evidence>
<evidence type="ECO:0000256" key="6">
    <source>
        <dbReference type="ARBA" id="ARBA00022741"/>
    </source>
</evidence>
<dbReference type="InterPro" id="IPR036640">
    <property type="entry name" value="ABC1_TM_sf"/>
</dbReference>
<dbReference type="CDD" id="cd18578">
    <property type="entry name" value="ABC_6TM_Pgp_ABCB1_D2_like"/>
    <property type="match status" value="1"/>
</dbReference>
<dbReference type="PANTHER" id="PTHR43394:SF27">
    <property type="entry name" value="ATP-DEPENDENT TRANSLOCASE ABCB1-LIKE"/>
    <property type="match status" value="1"/>
</dbReference>
<feature type="transmembrane region" description="Helical" evidence="12">
    <location>
        <begin position="244"/>
        <end position="262"/>
    </location>
</feature>
<dbReference type="InterPro" id="IPR027417">
    <property type="entry name" value="P-loop_NTPase"/>
</dbReference>
<dbReference type="SUPFAM" id="SSF52540">
    <property type="entry name" value="P-loop containing nucleoside triphosphate hydrolases"/>
    <property type="match status" value="2"/>
</dbReference>
<evidence type="ECO:0000256" key="11">
    <source>
        <dbReference type="ARBA" id="ARBA00023180"/>
    </source>
</evidence>
<keyword evidence="8" id="KW-1278">Translocase</keyword>
<evidence type="ECO:0000256" key="10">
    <source>
        <dbReference type="ARBA" id="ARBA00023136"/>
    </source>
</evidence>
<feature type="transmembrane region" description="Helical" evidence="12">
    <location>
        <begin position="220"/>
        <end position="238"/>
    </location>
</feature>
<dbReference type="FunFam" id="1.20.1560.10:FF:000009">
    <property type="entry name" value="ABC transporter B family member 1"/>
    <property type="match status" value="1"/>
</dbReference>
<dbReference type="FunFam" id="3.40.50.300:FF:000479">
    <property type="entry name" value="Multidrug resistance protein 1A"/>
    <property type="match status" value="2"/>
</dbReference>
<protein>
    <submittedName>
        <fullName evidence="15">Uncharacterized protein</fullName>
    </submittedName>
</protein>
<evidence type="ECO:0000256" key="5">
    <source>
        <dbReference type="ARBA" id="ARBA00022737"/>
    </source>
</evidence>
<feature type="domain" description="ABC transmembrane type-1" evidence="14">
    <location>
        <begin position="741"/>
        <end position="1028"/>
    </location>
</feature>
<dbReference type="EMBL" id="CAJNOU010004526">
    <property type="protein sequence ID" value="CAF1444993.1"/>
    <property type="molecule type" value="Genomic_DNA"/>
</dbReference>
<dbReference type="PANTHER" id="PTHR43394">
    <property type="entry name" value="ATP-DEPENDENT PERMEASE MDL1, MITOCHONDRIAL"/>
    <property type="match status" value="1"/>
</dbReference>
<evidence type="ECO:0000256" key="8">
    <source>
        <dbReference type="ARBA" id="ARBA00022967"/>
    </source>
</evidence>
<dbReference type="CDD" id="cd03249">
    <property type="entry name" value="ABC_MTABC3_MDL1_MDL2"/>
    <property type="match status" value="2"/>
</dbReference>
<evidence type="ECO:0000256" key="9">
    <source>
        <dbReference type="ARBA" id="ARBA00022989"/>
    </source>
</evidence>
<keyword evidence="7" id="KW-0067">ATP-binding</keyword>
<feature type="transmembrane region" description="Helical" evidence="12">
    <location>
        <begin position="358"/>
        <end position="376"/>
    </location>
</feature>